<sequence>MASLPSSWINSNDQQLWRGLREGNELAFTAIFDRYHRTLYNYGSKLAADSALIEDAVQEVFIDVWRMRASLSEDILSIKFYLYRSLRRRIQRIQGKYQSSENIDEIADEEATPMSITEETVQIEQESKAMLTRRIQELLAHLPKRQAEALTLYYYDDFSISQIAQIMDVNEKSVRNFIHRALTSLRQSRNWLIGSLLISWLLLSM</sequence>
<keyword evidence="2" id="KW-0805">Transcription regulation</keyword>
<dbReference type="InterPro" id="IPR013324">
    <property type="entry name" value="RNA_pol_sigma_r3/r4-like"/>
</dbReference>
<dbReference type="GO" id="GO:0006352">
    <property type="term" value="P:DNA-templated transcription initiation"/>
    <property type="evidence" value="ECO:0007669"/>
    <property type="project" value="InterPro"/>
</dbReference>
<keyword evidence="4" id="KW-0804">Transcription</keyword>
<dbReference type="Gene3D" id="1.10.10.10">
    <property type="entry name" value="Winged helix-like DNA-binding domain superfamily/Winged helix DNA-binding domain"/>
    <property type="match status" value="1"/>
</dbReference>
<evidence type="ECO:0000256" key="1">
    <source>
        <dbReference type="ARBA" id="ARBA00010641"/>
    </source>
</evidence>
<dbReference type="Gene3D" id="1.10.1740.10">
    <property type="match status" value="1"/>
</dbReference>
<dbReference type="NCBIfam" id="TIGR02937">
    <property type="entry name" value="sigma70-ECF"/>
    <property type="match status" value="1"/>
</dbReference>
<dbReference type="RefSeq" id="WP_245776612.1">
    <property type="nucleotide sequence ID" value="NZ_FOLQ01000003.1"/>
</dbReference>
<evidence type="ECO:0000259" key="5">
    <source>
        <dbReference type="Pfam" id="PF04542"/>
    </source>
</evidence>
<dbReference type="SUPFAM" id="SSF88659">
    <property type="entry name" value="Sigma3 and sigma4 domains of RNA polymerase sigma factors"/>
    <property type="match status" value="1"/>
</dbReference>
<evidence type="ECO:0000313" key="7">
    <source>
        <dbReference type="EMBL" id="SFD09689.1"/>
    </source>
</evidence>
<evidence type="ECO:0000256" key="3">
    <source>
        <dbReference type="ARBA" id="ARBA00023082"/>
    </source>
</evidence>
<feature type="domain" description="RNA polymerase sigma factor 70 region 4 type 2" evidence="6">
    <location>
        <begin position="133"/>
        <end position="184"/>
    </location>
</feature>
<dbReference type="GO" id="GO:0003677">
    <property type="term" value="F:DNA binding"/>
    <property type="evidence" value="ECO:0007669"/>
    <property type="project" value="InterPro"/>
</dbReference>
<dbReference type="InterPro" id="IPR013249">
    <property type="entry name" value="RNA_pol_sigma70_r4_t2"/>
</dbReference>
<dbReference type="InterPro" id="IPR013325">
    <property type="entry name" value="RNA_pol_sigma_r2"/>
</dbReference>
<dbReference type="SUPFAM" id="SSF88946">
    <property type="entry name" value="Sigma2 domain of RNA polymerase sigma factors"/>
    <property type="match status" value="1"/>
</dbReference>
<feature type="domain" description="RNA polymerase sigma-70 region 2" evidence="5">
    <location>
        <begin position="32"/>
        <end position="92"/>
    </location>
</feature>
<gene>
    <name evidence="7" type="ORF">SAMN05216167_103298</name>
</gene>
<dbReference type="GO" id="GO:0016987">
    <property type="term" value="F:sigma factor activity"/>
    <property type="evidence" value="ECO:0007669"/>
    <property type="project" value="UniProtKB-KW"/>
</dbReference>
<accession>A0A1I1PIQ2</accession>
<keyword evidence="8" id="KW-1185">Reference proteome</keyword>
<evidence type="ECO:0000256" key="2">
    <source>
        <dbReference type="ARBA" id="ARBA00023015"/>
    </source>
</evidence>
<comment type="similarity">
    <text evidence="1">Belongs to the sigma-70 factor family. ECF subfamily.</text>
</comment>
<name>A0A1I1PIQ2_9BACT</name>
<dbReference type="Proteomes" id="UP000198598">
    <property type="component" value="Unassembled WGS sequence"/>
</dbReference>
<dbReference type="InterPro" id="IPR014284">
    <property type="entry name" value="RNA_pol_sigma-70_dom"/>
</dbReference>
<evidence type="ECO:0000256" key="4">
    <source>
        <dbReference type="ARBA" id="ARBA00023163"/>
    </source>
</evidence>
<dbReference type="CDD" id="cd06171">
    <property type="entry name" value="Sigma70_r4"/>
    <property type="match status" value="1"/>
</dbReference>
<reference evidence="7 8" key="1">
    <citation type="submission" date="2016-10" db="EMBL/GenBank/DDBJ databases">
        <authorList>
            <person name="de Groot N.N."/>
        </authorList>
    </citation>
    <scope>NUCLEOTIDE SEQUENCE [LARGE SCALE GENOMIC DNA]</scope>
    <source>
        <strain evidence="7 8">DSM 26130</strain>
    </source>
</reference>
<dbReference type="EMBL" id="FOLQ01000003">
    <property type="protein sequence ID" value="SFD09689.1"/>
    <property type="molecule type" value="Genomic_DNA"/>
</dbReference>
<keyword evidence="3" id="KW-0731">Sigma factor</keyword>
<dbReference type="PANTHER" id="PTHR43133:SF46">
    <property type="entry name" value="RNA POLYMERASE SIGMA-70 FACTOR ECF SUBFAMILY"/>
    <property type="match status" value="1"/>
</dbReference>
<dbReference type="Pfam" id="PF04542">
    <property type="entry name" value="Sigma70_r2"/>
    <property type="match status" value="1"/>
</dbReference>
<dbReference type="AlphaFoldDB" id="A0A1I1PIQ2"/>
<dbReference type="InterPro" id="IPR036388">
    <property type="entry name" value="WH-like_DNA-bd_sf"/>
</dbReference>
<organism evidence="7 8">
    <name type="scientific">Spirosoma endophyticum</name>
    <dbReference type="NCBI Taxonomy" id="662367"/>
    <lineage>
        <taxon>Bacteria</taxon>
        <taxon>Pseudomonadati</taxon>
        <taxon>Bacteroidota</taxon>
        <taxon>Cytophagia</taxon>
        <taxon>Cytophagales</taxon>
        <taxon>Cytophagaceae</taxon>
        <taxon>Spirosoma</taxon>
    </lineage>
</organism>
<dbReference type="InterPro" id="IPR039425">
    <property type="entry name" value="RNA_pol_sigma-70-like"/>
</dbReference>
<dbReference type="InterPro" id="IPR007627">
    <property type="entry name" value="RNA_pol_sigma70_r2"/>
</dbReference>
<proteinExistence type="inferred from homology"/>
<dbReference type="STRING" id="662367.SAMN05216167_103298"/>
<dbReference type="Pfam" id="PF08281">
    <property type="entry name" value="Sigma70_r4_2"/>
    <property type="match status" value="1"/>
</dbReference>
<evidence type="ECO:0000313" key="8">
    <source>
        <dbReference type="Proteomes" id="UP000198598"/>
    </source>
</evidence>
<evidence type="ECO:0000259" key="6">
    <source>
        <dbReference type="Pfam" id="PF08281"/>
    </source>
</evidence>
<protein>
    <submittedName>
        <fullName evidence="7">RNA polymerase sigma-70 factor, ECF subfamily</fullName>
    </submittedName>
</protein>
<dbReference type="PANTHER" id="PTHR43133">
    <property type="entry name" value="RNA POLYMERASE ECF-TYPE SIGMA FACTO"/>
    <property type="match status" value="1"/>
</dbReference>